<evidence type="ECO:0000256" key="1">
    <source>
        <dbReference type="SAM" id="Phobius"/>
    </source>
</evidence>
<gene>
    <name evidence="2" type="ORF">ATZ33_07590</name>
    <name evidence="3" type="ORF">RV15_GL003060</name>
</gene>
<reference evidence="3 5" key="1">
    <citation type="submission" date="2014-12" db="EMBL/GenBank/DDBJ databases">
        <title>Draft genome sequences of 29 type strains of Enterococci.</title>
        <authorList>
            <person name="Zhong Z."/>
            <person name="Sun Z."/>
            <person name="Liu W."/>
            <person name="Zhang W."/>
            <person name="Zhang H."/>
        </authorList>
    </citation>
    <scope>NUCLEOTIDE SEQUENCE [LARGE SCALE GENOMIC DNA]</scope>
    <source>
        <strain evidence="3 5">DSM 22801</strain>
    </source>
</reference>
<feature type="transmembrane region" description="Helical" evidence="1">
    <location>
        <begin position="57"/>
        <end position="74"/>
    </location>
</feature>
<feature type="transmembrane region" description="Helical" evidence="1">
    <location>
        <begin position="34"/>
        <end position="51"/>
    </location>
</feature>
<organism evidence="3 5">
    <name type="scientific">Enterococcus silesiacus</name>
    <dbReference type="NCBI Taxonomy" id="332949"/>
    <lineage>
        <taxon>Bacteria</taxon>
        <taxon>Bacillati</taxon>
        <taxon>Bacillota</taxon>
        <taxon>Bacilli</taxon>
        <taxon>Lactobacillales</taxon>
        <taxon>Enterococcaceae</taxon>
        <taxon>Enterococcus</taxon>
    </lineage>
</organism>
<protein>
    <submittedName>
        <fullName evidence="3">Uncharacterized protein</fullName>
    </submittedName>
</protein>
<keyword evidence="4" id="KW-1185">Reference proteome</keyword>
<keyword evidence="1" id="KW-0472">Membrane</keyword>
<dbReference type="EMBL" id="JXLC01000005">
    <property type="protein sequence ID" value="OJG92635.1"/>
    <property type="molecule type" value="Genomic_DNA"/>
</dbReference>
<evidence type="ECO:0000313" key="5">
    <source>
        <dbReference type="Proteomes" id="UP000183039"/>
    </source>
</evidence>
<accession>A0A0S3KAC6</accession>
<name>A0A0S3KAC6_9ENTE</name>
<keyword evidence="1" id="KW-0812">Transmembrane</keyword>
<dbReference type="AlphaFoldDB" id="A0A0S3KAC6"/>
<dbReference type="KEGG" id="ess:ATZ33_07590"/>
<evidence type="ECO:0000313" key="4">
    <source>
        <dbReference type="Proteomes" id="UP000065511"/>
    </source>
</evidence>
<sequence>MINEMNKKMNKLNKKLGVNVKLPKMNSRRLNQSATINLIIGGGLASAGVFLKRNELFLLGSLGLLSSLVMSIEAKKMQDQSK</sequence>
<dbReference type="Proteomes" id="UP000065511">
    <property type="component" value="Chromosome"/>
</dbReference>
<reference evidence="2 4" key="2">
    <citation type="submission" date="2015-12" db="EMBL/GenBank/DDBJ databases">
        <authorList>
            <person name="Lauer A."/>
            <person name="Humrighouse B."/>
            <person name="Loparev V."/>
            <person name="Shewmaker P.L."/>
            <person name="Whitney A.M."/>
            <person name="McLaughlin R.W."/>
        </authorList>
    </citation>
    <scope>NUCLEOTIDE SEQUENCE [LARGE SCALE GENOMIC DNA]</scope>
    <source>
        <strain evidence="2 4">LMG 23085</strain>
    </source>
</reference>
<dbReference type="RefSeq" id="WP_071877013.1">
    <property type="nucleotide sequence ID" value="NZ_JXLC01000005.1"/>
</dbReference>
<dbReference type="OrthoDB" id="2195220at2"/>
<dbReference type="EMBL" id="CP013614">
    <property type="protein sequence ID" value="ALS01235.1"/>
    <property type="molecule type" value="Genomic_DNA"/>
</dbReference>
<dbReference type="Proteomes" id="UP000183039">
    <property type="component" value="Unassembled WGS sequence"/>
</dbReference>
<evidence type="ECO:0000313" key="3">
    <source>
        <dbReference type="EMBL" id="OJG92635.1"/>
    </source>
</evidence>
<keyword evidence="1" id="KW-1133">Transmembrane helix</keyword>
<proteinExistence type="predicted"/>
<evidence type="ECO:0000313" key="2">
    <source>
        <dbReference type="EMBL" id="ALS01235.1"/>
    </source>
</evidence>